<evidence type="ECO:0000313" key="2">
    <source>
        <dbReference type="EMBL" id="SMP07502.1"/>
    </source>
</evidence>
<reference evidence="2 3" key="1">
    <citation type="submission" date="2017-05" db="EMBL/GenBank/DDBJ databases">
        <authorList>
            <person name="Varghese N."/>
            <person name="Submissions S."/>
        </authorList>
    </citation>
    <scope>NUCLEOTIDE SEQUENCE [LARGE SCALE GENOMIC DNA]</scope>
    <source>
        <strain evidence="2 3">DSM 15360</strain>
    </source>
</reference>
<keyword evidence="1" id="KW-0472">Membrane</keyword>
<organism evidence="2 3">
    <name type="scientific">Algoriphagus winogradskyi</name>
    <dbReference type="NCBI Taxonomy" id="237017"/>
    <lineage>
        <taxon>Bacteria</taxon>
        <taxon>Pseudomonadati</taxon>
        <taxon>Bacteroidota</taxon>
        <taxon>Cytophagia</taxon>
        <taxon>Cytophagales</taxon>
        <taxon>Cyclobacteriaceae</taxon>
        <taxon>Algoriphagus</taxon>
    </lineage>
</organism>
<keyword evidence="3" id="KW-1185">Reference proteome</keyword>
<keyword evidence="1" id="KW-0812">Transmembrane</keyword>
<dbReference type="Proteomes" id="UP001157915">
    <property type="component" value="Unassembled WGS sequence"/>
</dbReference>
<evidence type="ECO:0000313" key="3">
    <source>
        <dbReference type="Proteomes" id="UP001157915"/>
    </source>
</evidence>
<evidence type="ECO:0000256" key="1">
    <source>
        <dbReference type="SAM" id="Phobius"/>
    </source>
</evidence>
<dbReference type="EMBL" id="FXUA01000001">
    <property type="protein sequence ID" value="SMP07502.1"/>
    <property type="molecule type" value="Genomic_DNA"/>
</dbReference>
<name>A0ABY1NGV6_9BACT</name>
<comment type="caution">
    <text evidence="2">The sequence shown here is derived from an EMBL/GenBank/DDBJ whole genome shotgun (WGS) entry which is preliminary data.</text>
</comment>
<proteinExistence type="predicted"/>
<protein>
    <submittedName>
        <fullName evidence="2">Uncharacterized protein</fullName>
    </submittedName>
</protein>
<feature type="transmembrane region" description="Helical" evidence="1">
    <location>
        <begin position="20"/>
        <end position="48"/>
    </location>
</feature>
<keyword evidence="1" id="KW-1133">Transmembrane helix</keyword>
<gene>
    <name evidence="2" type="ORF">SAMN06265367_101609</name>
</gene>
<accession>A0ABY1NGV6</accession>
<sequence length="71" mass="8328">MPENQTGDFNYCKIFLPRAINFYLSMGIPFTALLLRLLQQLFFFICIYRSLPNKMVLLRTEDCAETLFIGI</sequence>